<dbReference type="OrthoDB" id="5637at2"/>
<dbReference type="InterPro" id="IPR021729">
    <property type="entry name" value="DUF3298"/>
</dbReference>
<accession>A0A3D9R2K8</accession>
<protein>
    <submittedName>
        <fullName evidence="2">WG repeat protein</fullName>
    </submittedName>
</protein>
<gene>
    <name evidence="2" type="ORF">A8990_13214</name>
</gene>
<evidence type="ECO:0000313" key="2">
    <source>
        <dbReference type="EMBL" id="REE69618.1"/>
    </source>
</evidence>
<dbReference type="Pfam" id="PF14903">
    <property type="entry name" value="WG_beta_rep"/>
    <property type="match status" value="5"/>
</dbReference>
<dbReference type="PANTHER" id="PTHR37841:SF1">
    <property type="entry name" value="DUF3298 DOMAIN-CONTAINING PROTEIN"/>
    <property type="match status" value="1"/>
</dbReference>
<comment type="caution">
    <text evidence="2">The sequence shown here is derived from an EMBL/GenBank/DDBJ whole genome shotgun (WGS) entry which is preliminary data.</text>
</comment>
<evidence type="ECO:0000259" key="1">
    <source>
        <dbReference type="Pfam" id="PF11738"/>
    </source>
</evidence>
<evidence type="ECO:0000313" key="3">
    <source>
        <dbReference type="Proteomes" id="UP000256304"/>
    </source>
</evidence>
<sequence>MTPYNEQLFQFASAYLPYGAELEFIESTIPRAAICAVDMNEDHIPETVMVYRLNGGLHLLALRYQDGVWERVSGLAAPGYGVTLMTAMPITRTGSNNLVIGWQVSQTYSKLSVYEWTDDGLIDIAPAEMHYSYLEPAPVTSRNNADDTLCIALWSHESGEAYRVEVVKWNGNEFVEAQDAYAEYYPNIARYYGELTRRYPGAPLYWEYLADAQYRASMSRAVGLYPASLKLVGGTKWGYIDGSGRMEIPARFDDANDFQKNGLAIVSERGKAGLINSTNRYVVQPIYDSIYPFSERRAAVIDKQGFHMINESGQVLTKRAYPYIADMRGGRSLFYISKEMPDGSSQSLYGYLDADGNEVIPAQYEDATDFTNGRAVVKIKENEYALINTSGRRLATYPFAYVGPYGDGMLSFQRDVSGKYGYIDDRGKIVIQPTYYAAMPFERGRAVVNTSADFHSEYGVINKKGEYTVEPKYNDVRSLGEERFALGNAIDKEQPFVGSIYAIADWNGKRLTDFIFNDVSDYQNGLASVSDTKQTYLIDRTGKPAQGYPRVQGRGSLTVEEGGIIKAFVDQRLSYRNRPGRIIWAQNVVIPLAPPYAVKEEKYNPNPDYLVYYPQVEGMADQAAMRRVNAKLKEMSQVKPIPPNQKLDYSYNGDFDVKFFKHQLLELELTGYNYPFGAAHGMPTQVYAILNLVSGRMFTLKDLFKPDSDYVKVLSDIVGRQIKEDPQYSYVFPDTYKGISPDQPFFVTENALHLYFNPYDIAPYAAGFVTFTIPFAQIRSIIDTNGEFWKSFHP</sequence>
<proteinExistence type="predicted"/>
<reference evidence="2 3" key="1">
    <citation type="submission" date="2018-08" db="EMBL/GenBank/DDBJ databases">
        <title>Genomic Encyclopedia of Type Strains, Phase III (KMG-III): the genomes of soil and plant-associated and newly described type strains.</title>
        <authorList>
            <person name="Whitman W."/>
        </authorList>
    </citation>
    <scope>NUCLEOTIDE SEQUENCE [LARGE SCALE GENOMIC DNA]</scope>
    <source>
        <strain evidence="2 3">CGMCC 1.10966</strain>
    </source>
</reference>
<keyword evidence="3" id="KW-1185">Reference proteome</keyword>
<dbReference type="Pfam" id="PF11738">
    <property type="entry name" value="DUF3298"/>
    <property type="match status" value="1"/>
</dbReference>
<dbReference type="EMBL" id="QTTN01000032">
    <property type="protein sequence ID" value="REE69618.1"/>
    <property type="molecule type" value="Genomic_DNA"/>
</dbReference>
<name>A0A3D9R2K8_9BACL</name>
<dbReference type="Proteomes" id="UP000256304">
    <property type="component" value="Unassembled WGS sequence"/>
</dbReference>
<dbReference type="RefSeq" id="WP_116191244.1">
    <property type="nucleotide sequence ID" value="NZ_QTTN01000032.1"/>
</dbReference>
<dbReference type="Gene3D" id="3.90.640.20">
    <property type="entry name" value="Heat-shock cognate protein, ATPase"/>
    <property type="match status" value="1"/>
</dbReference>
<dbReference type="Gene3D" id="3.30.565.40">
    <property type="entry name" value="Fervidobacterium nodosum Rt17-B1 like"/>
    <property type="match status" value="1"/>
</dbReference>
<organism evidence="2 3">
    <name type="scientific">Paenibacillus taihuensis</name>
    <dbReference type="NCBI Taxonomy" id="1156355"/>
    <lineage>
        <taxon>Bacteria</taxon>
        <taxon>Bacillati</taxon>
        <taxon>Bacillota</taxon>
        <taxon>Bacilli</taxon>
        <taxon>Bacillales</taxon>
        <taxon>Paenibacillaceae</taxon>
        <taxon>Paenibacillus</taxon>
    </lineage>
</organism>
<dbReference type="InterPro" id="IPR037126">
    <property type="entry name" value="PdaC/RsiV-like_sf"/>
</dbReference>
<dbReference type="PANTHER" id="PTHR37841">
    <property type="entry name" value="GLR2918 PROTEIN"/>
    <property type="match status" value="1"/>
</dbReference>
<dbReference type="InterPro" id="IPR032774">
    <property type="entry name" value="WG_beta_rep"/>
</dbReference>
<dbReference type="AlphaFoldDB" id="A0A3D9R2K8"/>
<feature type="domain" description="DUF3298" evidence="1">
    <location>
        <begin position="701"/>
        <end position="775"/>
    </location>
</feature>